<accession>A0A1M6RLN6</accession>
<dbReference type="GO" id="GO:0006417">
    <property type="term" value="P:regulation of translation"/>
    <property type="evidence" value="ECO:0007669"/>
    <property type="project" value="TreeGrafter"/>
</dbReference>
<organism evidence="10 11">
    <name type="scientific">Desulforamulus aeronauticus DSM 10349</name>
    <dbReference type="NCBI Taxonomy" id="1121421"/>
    <lineage>
        <taxon>Bacteria</taxon>
        <taxon>Bacillati</taxon>
        <taxon>Bacillota</taxon>
        <taxon>Clostridia</taxon>
        <taxon>Eubacteriales</taxon>
        <taxon>Peptococcaceae</taxon>
        <taxon>Desulforamulus</taxon>
    </lineage>
</organism>
<dbReference type="InterPro" id="IPR027383">
    <property type="entry name" value="Znf_put"/>
</dbReference>
<reference evidence="11" key="1">
    <citation type="submission" date="2016-11" db="EMBL/GenBank/DDBJ databases">
        <authorList>
            <person name="Varghese N."/>
            <person name="Submissions S."/>
        </authorList>
    </citation>
    <scope>NUCLEOTIDE SEQUENCE [LARGE SCALE GENOMIC DNA]</scope>
    <source>
        <strain evidence="11">DSM 10349</strain>
    </source>
</reference>
<feature type="domain" description="DUF4349" evidence="9">
    <location>
        <begin position="214"/>
        <end position="348"/>
    </location>
</feature>
<dbReference type="Pfam" id="PF14257">
    <property type="entry name" value="DUF4349"/>
    <property type="match status" value="1"/>
</dbReference>
<dbReference type="OrthoDB" id="9808253at2"/>
<dbReference type="PANTHER" id="PTHR37461:SF1">
    <property type="entry name" value="ANTI-SIGMA-K FACTOR RSKA"/>
    <property type="match status" value="1"/>
</dbReference>
<dbReference type="GO" id="GO:0016989">
    <property type="term" value="F:sigma factor antagonist activity"/>
    <property type="evidence" value="ECO:0007669"/>
    <property type="project" value="TreeGrafter"/>
</dbReference>
<gene>
    <name evidence="10" type="ORF">SAMN02745123_01509</name>
</gene>
<dbReference type="EMBL" id="FRAR01000011">
    <property type="protein sequence ID" value="SHK33267.1"/>
    <property type="molecule type" value="Genomic_DNA"/>
</dbReference>
<dbReference type="InterPro" id="IPR051474">
    <property type="entry name" value="Anti-sigma-K/W_factor"/>
</dbReference>
<dbReference type="InterPro" id="IPR041916">
    <property type="entry name" value="Anti_sigma_zinc_sf"/>
</dbReference>
<evidence type="ECO:0000256" key="4">
    <source>
        <dbReference type="ARBA" id="ARBA00023136"/>
    </source>
</evidence>
<feature type="compositionally biased region" description="Basic and acidic residues" evidence="7">
    <location>
        <begin position="162"/>
        <end position="184"/>
    </location>
</feature>
<dbReference type="Pfam" id="PF13490">
    <property type="entry name" value="zf-HC2"/>
    <property type="match status" value="1"/>
</dbReference>
<dbReference type="AlphaFoldDB" id="A0A1M6RLN6"/>
<evidence type="ECO:0000313" key="10">
    <source>
        <dbReference type="EMBL" id="SHK33267.1"/>
    </source>
</evidence>
<dbReference type="STRING" id="1121421.SAMN02745123_01509"/>
<feature type="domain" description="Putative zinc-finger" evidence="8">
    <location>
        <begin position="3"/>
        <end position="37"/>
    </location>
</feature>
<dbReference type="PANTHER" id="PTHR37461">
    <property type="entry name" value="ANTI-SIGMA-K FACTOR RSKA"/>
    <property type="match status" value="1"/>
</dbReference>
<name>A0A1M6RLN6_9FIRM</name>
<evidence type="ECO:0000256" key="6">
    <source>
        <dbReference type="ARBA" id="ARBA00024438"/>
    </source>
</evidence>
<proteinExistence type="inferred from homology"/>
<evidence type="ECO:0000259" key="8">
    <source>
        <dbReference type="Pfam" id="PF13490"/>
    </source>
</evidence>
<evidence type="ECO:0000313" key="11">
    <source>
        <dbReference type="Proteomes" id="UP000183997"/>
    </source>
</evidence>
<evidence type="ECO:0000256" key="2">
    <source>
        <dbReference type="ARBA" id="ARBA00022692"/>
    </source>
</evidence>
<comment type="similarity">
    <text evidence="5">Belongs to the zinc-associated anti-sigma factor (ZAS) superfamily. Anti-sigma-W factor family.</text>
</comment>
<evidence type="ECO:0000256" key="7">
    <source>
        <dbReference type="SAM" id="MobiDB-lite"/>
    </source>
</evidence>
<keyword evidence="4" id="KW-0472">Membrane</keyword>
<sequence length="350" mass="38195">MQCQAVLEMLSPYLDGVLDPAEYTAVEEHLAHCSSCRFELEELRSCMNLLQELPELSPPAGFRAGLMEKIDRLPSPTEVPVQKSWFDRVTQVSRHSWYRTAAVAAVMVMALGVTSLWEKDGNQFIPVPNQTPDVASIVQPNPDKQETEVKDSEPSETPVTVPDDKSPAKAEPNKPAAKPDEKPVKSTGQPARSFTVENYQPQPSEGLVDRSVLLKVGVQDPTAALRAVSSITQASGGSIVAPYSEASGKVVLRVPLDKSRGAEGQLKALGTVVTDMPTDKDLSGQHKQAVTVLDRLKEQKDQLEKKLVENAEPEVETQLATVNASIDQQIQVIQQLENLGKYAEIAIILE</sequence>
<keyword evidence="2" id="KW-0812">Transmembrane</keyword>
<keyword evidence="11" id="KW-1185">Reference proteome</keyword>
<evidence type="ECO:0000256" key="5">
    <source>
        <dbReference type="ARBA" id="ARBA00024353"/>
    </source>
</evidence>
<feature type="compositionally biased region" description="Basic and acidic residues" evidence="7">
    <location>
        <begin position="143"/>
        <end position="153"/>
    </location>
</feature>
<protein>
    <recommendedName>
        <fullName evidence="6">Anti-sigma-W factor RsiW</fullName>
    </recommendedName>
</protein>
<evidence type="ECO:0000259" key="9">
    <source>
        <dbReference type="Pfam" id="PF14257"/>
    </source>
</evidence>
<keyword evidence="3" id="KW-1133">Transmembrane helix</keyword>
<dbReference type="Gene3D" id="1.10.10.1320">
    <property type="entry name" value="Anti-sigma factor, zinc-finger domain"/>
    <property type="match status" value="1"/>
</dbReference>
<dbReference type="InterPro" id="IPR025645">
    <property type="entry name" value="DUF4349"/>
</dbReference>
<evidence type="ECO:0000256" key="3">
    <source>
        <dbReference type="ARBA" id="ARBA00022989"/>
    </source>
</evidence>
<comment type="subcellular location">
    <subcellularLocation>
        <location evidence="1">Membrane</location>
        <topology evidence="1">Single-pass membrane protein</topology>
    </subcellularLocation>
</comment>
<dbReference type="GO" id="GO:0016020">
    <property type="term" value="C:membrane"/>
    <property type="evidence" value="ECO:0007669"/>
    <property type="project" value="UniProtKB-SubCell"/>
</dbReference>
<feature type="region of interest" description="Disordered" evidence="7">
    <location>
        <begin position="127"/>
        <end position="203"/>
    </location>
</feature>
<dbReference type="RefSeq" id="WP_072912602.1">
    <property type="nucleotide sequence ID" value="NZ_FRAR01000011.1"/>
</dbReference>
<dbReference type="Proteomes" id="UP000183997">
    <property type="component" value="Unassembled WGS sequence"/>
</dbReference>
<feature type="compositionally biased region" description="Polar residues" evidence="7">
    <location>
        <begin position="186"/>
        <end position="203"/>
    </location>
</feature>
<evidence type="ECO:0000256" key="1">
    <source>
        <dbReference type="ARBA" id="ARBA00004167"/>
    </source>
</evidence>